<evidence type="ECO:0000259" key="2">
    <source>
        <dbReference type="Pfam" id="PF04892"/>
    </source>
</evidence>
<evidence type="ECO:0000256" key="1">
    <source>
        <dbReference type="SAM" id="Phobius"/>
    </source>
</evidence>
<organism evidence="3 4">
    <name type="scientific">Gracilibacillus thailandensis</name>
    <dbReference type="NCBI Taxonomy" id="563735"/>
    <lineage>
        <taxon>Bacteria</taxon>
        <taxon>Bacillati</taxon>
        <taxon>Bacillota</taxon>
        <taxon>Bacilli</taxon>
        <taxon>Bacillales</taxon>
        <taxon>Bacillaceae</taxon>
        <taxon>Gracilibacillus</taxon>
    </lineage>
</organism>
<keyword evidence="1" id="KW-1133">Transmembrane helix</keyword>
<evidence type="ECO:0000313" key="3">
    <source>
        <dbReference type="EMBL" id="MRI67222.1"/>
    </source>
</evidence>
<keyword evidence="1" id="KW-0472">Membrane</keyword>
<accession>A0A6N7R0T5</accession>
<dbReference type="EMBL" id="WJEE01000028">
    <property type="protein sequence ID" value="MRI67222.1"/>
    <property type="molecule type" value="Genomic_DNA"/>
</dbReference>
<sequence length="76" mass="8511">MLCGLLYLAFSKTWQDKKATLLTFFAFLTTLVYAIFDEWHQGSTPNRTPYAGDVVLDGIGALIAIFGILIVNKLRK</sequence>
<dbReference type="Pfam" id="PF04892">
    <property type="entry name" value="VanZ"/>
    <property type="match status" value="1"/>
</dbReference>
<reference evidence="3 4" key="1">
    <citation type="submission" date="2019-10" db="EMBL/GenBank/DDBJ databases">
        <title>Gracilibacillus salitolerans sp. nov., a moderate halophile isolated from a saline soil in northwest China.</title>
        <authorList>
            <person name="Gan L."/>
        </authorList>
    </citation>
    <scope>NUCLEOTIDE SEQUENCE [LARGE SCALE GENOMIC DNA]</scope>
    <source>
        <strain evidence="3 4">TP2-8</strain>
    </source>
</reference>
<dbReference type="InterPro" id="IPR006976">
    <property type="entry name" value="VanZ-like"/>
</dbReference>
<comment type="caution">
    <text evidence="3">The sequence shown here is derived from an EMBL/GenBank/DDBJ whole genome shotgun (WGS) entry which is preliminary data.</text>
</comment>
<feature type="domain" description="VanZ-like" evidence="2">
    <location>
        <begin position="4"/>
        <end position="71"/>
    </location>
</feature>
<feature type="transmembrane region" description="Helical" evidence="1">
    <location>
        <begin position="50"/>
        <end position="71"/>
    </location>
</feature>
<dbReference type="Proteomes" id="UP000435187">
    <property type="component" value="Unassembled WGS sequence"/>
</dbReference>
<evidence type="ECO:0000313" key="4">
    <source>
        <dbReference type="Proteomes" id="UP000435187"/>
    </source>
</evidence>
<name>A0A6N7R0T5_9BACI</name>
<gene>
    <name evidence="3" type="ORF">GH885_12845</name>
</gene>
<proteinExistence type="predicted"/>
<dbReference type="NCBIfam" id="NF037970">
    <property type="entry name" value="vanZ_1"/>
    <property type="match status" value="1"/>
</dbReference>
<dbReference type="AlphaFoldDB" id="A0A6N7R0T5"/>
<keyword evidence="4" id="KW-1185">Reference proteome</keyword>
<keyword evidence="1" id="KW-0812">Transmembrane</keyword>
<protein>
    <recommendedName>
        <fullName evidence="2">VanZ-like domain-containing protein</fullName>
    </recommendedName>
</protein>